<feature type="transmembrane region" description="Helical" evidence="9">
    <location>
        <begin position="908"/>
        <end position="934"/>
    </location>
</feature>
<keyword evidence="5 9" id="KW-0812">Transmembrane</keyword>
<keyword evidence="3 9" id="KW-0813">Transport</keyword>
<evidence type="ECO:0000256" key="8">
    <source>
        <dbReference type="ARBA" id="ARBA00023136"/>
    </source>
</evidence>
<comment type="subcellular location">
    <subcellularLocation>
        <location evidence="1">Cell membrane</location>
        <topology evidence="1">Multi-pass membrane protein</topology>
    </subcellularLocation>
    <subcellularLocation>
        <location evidence="9">Membrane</location>
        <topology evidence="9">Multi-pass membrane protein</topology>
    </subcellularLocation>
</comment>
<comment type="similarity">
    <text evidence="2 9">Belongs to the anion exchanger (TC 2.A.31) family.</text>
</comment>
<dbReference type="Pfam" id="PF00955">
    <property type="entry name" value="HCO3_cotransp"/>
    <property type="match status" value="2"/>
</dbReference>
<evidence type="ECO:0000256" key="1">
    <source>
        <dbReference type="ARBA" id="ARBA00004651"/>
    </source>
</evidence>
<keyword evidence="13" id="KW-1185">Reference proteome</keyword>
<name>A0ABN7SU01_OIKDI</name>
<evidence type="ECO:0000256" key="6">
    <source>
        <dbReference type="ARBA" id="ARBA00022989"/>
    </source>
</evidence>
<accession>A0ABN7SU01</accession>
<reference evidence="12 13" key="1">
    <citation type="submission" date="2021-04" db="EMBL/GenBank/DDBJ databases">
        <authorList>
            <person name="Bliznina A."/>
        </authorList>
    </citation>
    <scope>NUCLEOTIDE SEQUENCE [LARGE SCALE GENOMIC DNA]</scope>
</reference>
<dbReference type="NCBIfam" id="TIGR00834">
    <property type="entry name" value="ae"/>
    <property type="match status" value="1"/>
</dbReference>
<feature type="domain" description="Bicarbonate transporter-like transmembrane" evidence="10">
    <location>
        <begin position="643"/>
        <end position="977"/>
    </location>
</feature>
<evidence type="ECO:0000256" key="9">
    <source>
        <dbReference type="RuleBase" id="RU362035"/>
    </source>
</evidence>
<feature type="domain" description="Band 3 cytoplasmic" evidence="11">
    <location>
        <begin position="151"/>
        <end position="277"/>
    </location>
</feature>
<keyword evidence="6 9" id="KW-1133">Transmembrane helix</keyword>
<evidence type="ECO:0000313" key="13">
    <source>
        <dbReference type="Proteomes" id="UP001158576"/>
    </source>
</evidence>
<evidence type="ECO:0000256" key="3">
    <source>
        <dbReference type="ARBA" id="ARBA00022448"/>
    </source>
</evidence>
<feature type="transmembrane region" description="Helical" evidence="9">
    <location>
        <begin position="362"/>
        <end position="380"/>
    </location>
</feature>
<evidence type="ECO:0000256" key="4">
    <source>
        <dbReference type="ARBA" id="ARBA00022475"/>
    </source>
</evidence>
<dbReference type="Gene3D" id="1.10.287.570">
    <property type="entry name" value="Helical hairpin bin"/>
    <property type="match status" value="1"/>
</dbReference>
<feature type="domain" description="Bicarbonate transporter-like transmembrane" evidence="10">
    <location>
        <begin position="329"/>
        <end position="545"/>
    </location>
</feature>
<keyword evidence="4" id="KW-1003">Cell membrane</keyword>
<feature type="transmembrane region" description="Helical" evidence="9">
    <location>
        <begin position="783"/>
        <end position="799"/>
    </location>
</feature>
<protein>
    <recommendedName>
        <fullName evidence="9">Anion exchange protein</fullName>
    </recommendedName>
</protein>
<feature type="transmembrane region" description="Helical" evidence="9">
    <location>
        <begin position="745"/>
        <end position="763"/>
    </location>
</feature>
<feature type="transmembrane region" description="Helical" evidence="9">
    <location>
        <begin position="413"/>
        <end position="431"/>
    </location>
</feature>
<proteinExistence type="inferred from homology"/>
<feature type="transmembrane region" description="Helical" evidence="9">
    <location>
        <begin position="940"/>
        <end position="958"/>
    </location>
</feature>
<feature type="transmembrane region" description="Helical" evidence="9">
    <location>
        <begin position="692"/>
        <end position="713"/>
    </location>
</feature>
<dbReference type="Pfam" id="PF07565">
    <property type="entry name" value="Band_3_cyto"/>
    <property type="match status" value="2"/>
</dbReference>
<dbReference type="InterPro" id="IPR011531">
    <property type="entry name" value="HCO3_transpt-like_TM_dom"/>
</dbReference>
<dbReference type="EMBL" id="OU015566">
    <property type="protein sequence ID" value="CAG5107165.1"/>
    <property type="molecule type" value="Genomic_DNA"/>
</dbReference>
<dbReference type="InterPro" id="IPR013769">
    <property type="entry name" value="Band3_cytoplasmic_dom"/>
</dbReference>
<evidence type="ECO:0000313" key="12">
    <source>
        <dbReference type="EMBL" id="CAG5107165.1"/>
    </source>
</evidence>
<evidence type="ECO:0000259" key="10">
    <source>
        <dbReference type="Pfam" id="PF00955"/>
    </source>
</evidence>
<evidence type="ECO:0000256" key="5">
    <source>
        <dbReference type="ARBA" id="ARBA00022692"/>
    </source>
</evidence>
<keyword evidence="7 9" id="KW-0406">Ion transport</keyword>
<organism evidence="12 13">
    <name type="scientific">Oikopleura dioica</name>
    <name type="common">Tunicate</name>
    <dbReference type="NCBI Taxonomy" id="34765"/>
    <lineage>
        <taxon>Eukaryota</taxon>
        <taxon>Metazoa</taxon>
        <taxon>Chordata</taxon>
        <taxon>Tunicata</taxon>
        <taxon>Appendicularia</taxon>
        <taxon>Copelata</taxon>
        <taxon>Oikopleuridae</taxon>
        <taxon>Oikopleura</taxon>
    </lineage>
</organism>
<dbReference type="Gene3D" id="3.40.930.10">
    <property type="entry name" value="Mannitol-specific EII, Chain A"/>
    <property type="match status" value="1"/>
</dbReference>
<dbReference type="InterPro" id="IPR003020">
    <property type="entry name" value="HCO3_transpt_euk"/>
</dbReference>
<dbReference type="PRINTS" id="PR01231">
    <property type="entry name" value="HCO3TRNSPORT"/>
</dbReference>
<dbReference type="SUPFAM" id="SSF55804">
    <property type="entry name" value="Phoshotransferase/anion transport protein"/>
    <property type="match status" value="1"/>
</dbReference>
<evidence type="ECO:0000256" key="2">
    <source>
        <dbReference type="ARBA" id="ARBA00010993"/>
    </source>
</evidence>
<evidence type="ECO:0000256" key="7">
    <source>
        <dbReference type="ARBA" id="ARBA00023065"/>
    </source>
</evidence>
<feature type="transmembrane region" description="Helical" evidence="9">
    <location>
        <begin position="443"/>
        <end position="468"/>
    </location>
</feature>
<feature type="transmembrane region" description="Helical" evidence="9">
    <location>
        <begin position="659"/>
        <end position="680"/>
    </location>
</feature>
<feature type="transmembrane region" description="Helical" evidence="9">
    <location>
        <begin position="843"/>
        <end position="861"/>
    </location>
</feature>
<feature type="transmembrane region" description="Helical" evidence="9">
    <location>
        <begin position="387"/>
        <end position="407"/>
    </location>
</feature>
<dbReference type="PANTHER" id="PTHR11453">
    <property type="entry name" value="ANION EXCHANGE PROTEIN"/>
    <property type="match status" value="1"/>
</dbReference>
<feature type="domain" description="Band 3 cytoplasmic" evidence="11">
    <location>
        <begin position="43"/>
        <end position="126"/>
    </location>
</feature>
<dbReference type="PANTHER" id="PTHR11453:SF36">
    <property type="entry name" value="ANION EXCHANGE PROTEIN"/>
    <property type="match status" value="1"/>
</dbReference>
<sequence>MVVGDILSREKVWRLLNPWGDAHNVASLELRNLLEKNEVEPPTLFIELLELTKGKDNDSVWRETSRWIKFEENVDQGGSRWSKAHVGTISISVMKKVRSMLDHAHFFFDEEGTNLHDIIEHDAEKIFPCDDTKSHLLSELVSDRCYKHLTKHNMNTEKKVKRHFAEKIPEGAEGCVILTGNVEFLQKPLVMFIRLAKPAQLAGITEVTIETRFVIVCLGKESYKDEFHQIGRVFGNIMADPVVKNVAYTSSQARHIIEAFDEFSSSSVAMSPNQWDPRIRLQPPVVKDQGMERLFSSEFKGHSQGVGYGTGGLKNSDHELDESLQRTGRLFGGLMNDIRRKAPWYLSDWTDGFNTSCIATIMFLYFAVITPIITFGGLLADATHNNIAAMESMVGGAIAGSIFHMFAGQPLTIIGSTGPILVFETIMYYISQDFGLDYLELRLWVGTFIGLMCFVLVATDASYLVMYITRFTEESFSTLISLIFITDGFKKLFSIYKSNKINFDWERNGVLSYDCNCYAPLTTGNYSDLKLNRTEEDWENDALSRIIMHGKNPAPERTWASENAYHCIYRNSYKFVNLTQGTSWIEKDVNTCLMHCGVLDGSSCPLYKVDQAALESATGTADHKILSSLASHEGVQIHDASFLEKYQVETFNHIYVPDVFFVSLFLAFGTLAISFTLKGLKQKRYFSVRARNLISEFAVVIAIATMVSVDMILGMETPKLHVPNQFRPTRSDRGWFIPPFGKNPAWSIGLAIVFALMGTILIFMDQQITAVIVNRRENKLKKGVGYHLDLLVAAIALMICSWFGLPWFIAATVLSITHVNSLKQDAHQKIPGEPDTFSGCIEQRLTGLCIFVLIGCSIFLAPWLSNIPMPCLYGVFLYMGFSSLRGVQFFQRIKLFFIPKKYHPDYIYLRHVPVLKVHLFTIIQIGGLAVLWAIKSYKPISIIFPVMVVAIVGIRKAFDYFPRLFNQRELSWLDDLIPEQEKKEKEMEDEGLIVKKPSV</sequence>
<dbReference type="Proteomes" id="UP001158576">
    <property type="component" value="Chromosome 1"/>
</dbReference>
<dbReference type="InterPro" id="IPR016152">
    <property type="entry name" value="PTrfase/Anion_transptr"/>
</dbReference>
<keyword evidence="8 9" id="KW-0472">Membrane</keyword>
<gene>
    <name evidence="12" type="ORF">OKIOD_LOCUS11949</name>
</gene>
<evidence type="ECO:0000259" key="11">
    <source>
        <dbReference type="Pfam" id="PF07565"/>
    </source>
</evidence>